<protein>
    <submittedName>
        <fullName evidence="2">DUF2911 domain-containing protein</fullName>
    </submittedName>
</protein>
<dbReference type="OrthoDB" id="195456at2"/>
<dbReference type="InterPro" id="IPR021314">
    <property type="entry name" value="DUF2911"/>
</dbReference>
<dbReference type="Proteomes" id="UP000295706">
    <property type="component" value="Unassembled WGS sequence"/>
</dbReference>
<dbReference type="EMBL" id="SMJU01000009">
    <property type="protein sequence ID" value="TDB63621.1"/>
    <property type="molecule type" value="Genomic_DNA"/>
</dbReference>
<evidence type="ECO:0000313" key="2">
    <source>
        <dbReference type="EMBL" id="TDB63621.1"/>
    </source>
</evidence>
<name>A0A4R4KB17_9BACT</name>
<dbReference type="Pfam" id="PF11138">
    <property type="entry name" value="DUF2911"/>
    <property type="match status" value="1"/>
</dbReference>
<sequence length="285" mass="31143">MLKTILKPAGLLLAAGLFTLSTQAQIATPQASPAATISQAVGLGKVSVEYSRPSLKGRKMFGAQVPYGKVWRTGANKVTNLILSEDMLVNGQKVAAGTYGLFTIPTATTWTIIISKDANIWGAYEYKAENDVMRFDVKAQKLAKSQEHLTIEFTEFTPAETNVVISWENVAVKFLIKNDPDAKIMAEIEKKMAESDISAATYSAAANYYFDTNRDLNKALTWATKVVEQDQKYWTYFLKAKIAAKVGQCDVATDAATKGLAMAKEAGDDAYILNNQKVLTQCKGK</sequence>
<reference evidence="2 3" key="1">
    <citation type="submission" date="2019-02" db="EMBL/GenBank/DDBJ databases">
        <title>Arundinibacter roseus gen. nov., sp. nov., a new member of the family Cytophagaceae.</title>
        <authorList>
            <person name="Szuroczki S."/>
            <person name="Khayer B."/>
            <person name="Sproer C."/>
            <person name="Toumi M."/>
            <person name="Szabo A."/>
            <person name="Felfoldi T."/>
            <person name="Schumann P."/>
            <person name="Toth E."/>
        </authorList>
    </citation>
    <scope>NUCLEOTIDE SEQUENCE [LARGE SCALE GENOMIC DNA]</scope>
    <source>
        <strain evidence="2 3">DMA-k-7a</strain>
    </source>
</reference>
<evidence type="ECO:0000256" key="1">
    <source>
        <dbReference type="SAM" id="SignalP"/>
    </source>
</evidence>
<evidence type="ECO:0000313" key="3">
    <source>
        <dbReference type="Proteomes" id="UP000295706"/>
    </source>
</evidence>
<proteinExistence type="predicted"/>
<keyword evidence="1" id="KW-0732">Signal</keyword>
<comment type="caution">
    <text evidence="2">The sequence shown here is derived from an EMBL/GenBank/DDBJ whole genome shotgun (WGS) entry which is preliminary data.</text>
</comment>
<dbReference type="AlphaFoldDB" id="A0A4R4KB17"/>
<feature type="signal peptide" evidence="1">
    <location>
        <begin position="1"/>
        <end position="26"/>
    </location>
</feature>
<dbReference type="RefSeq" id="WP_132119108.1">
    <property type="nucleotide sequence ID" value="NZ_SMJU01000009.1"/>
</dbReference>
<organism evidence="2 3">
    <name type="scientific">Arundinibacter roseus</name>
    <dbReference type="NCBI Taxonomy" id="2070510"/>
    <lineage>
        <taxon>Bacteria</taxon>
        <taxon>Pseudomonadati</taxon>
        <taxon>Bacteroidota</taxon>
        <taxon>Cytophagia</taxon>
        <taxon>Cytophagales</taxon>
        <taxon>Spirosomataceae</taxon>
        <taxon>Arundinibacter</taxon>
    </lineage>
</organism>
<feature type="chain" id="PRO_5021028308" evidence="1">
    <location>
        <begin position="27"/>
        <end position="285"/>
    </location>
</feature>
<gene>
    <name evidence="2" type="ORF">EZE20_15045</name>
</gene>
<accession>A0A4R4KB17</accession>
<keyword evidence="3" id="KW-1185">Reference proteome</keyword>